<dbReference type="EMBL" id="VUJX02000007">
    <property type="protein sequence ID" value="KAL0934464.1"/>
    <property type="molecule type" value="Genomic_DNA"/>
</dbReference>
<gene>
    <name evidence="1" type="ORF">CTRU02_211263</name>
</gene>
<sequence length="122" mass="13385">MKRRDGAFQSDIRNSARYFARYLVNGSNIGGTDVARRQTIAQGEVFAASESVEQRVKAKGKQTLPSQAMRTFTSDQGSRHNALGLPGMEYRSLAAAWLNHGPPLLTLSWAFLFSCKEGSSDS</sequence>
<protein>
    <submittedName>
        <fullName evidence="1">Uncharacterized protein</fullName>
    </submittedName>
</protein>
<accession>A0ACC3YRB6</accession>
<evidence type="ECO:0000313" key="1">
    <source>
        <dbReference type="EMBL" id="KAL0934464.1"/>
    </source>
</evidence>
<comment type="caution">
    <text evidence="1">The sequence shown here is derived from an EMBL/GenBank/DDBJ whole genome shotgun (WGS) entry which is preliminary data.</text>
</comment>
<dbReference type="Proteomes" id="UP000805649">
    <property type="component" value="Unassembled WGS sequence"/>
</dbReference>
<keyword evidence="2" id="KW-1185">Reference proteome</keyword>
<reference evidence="1 2" key="1">
    <citation type="journal article" date="2020" name="Phytopathology">
        <title>Genome Sequence Resources of Colletotrichum truncatum, C. plurivorum, C. musicola, and C. sojae: Four Species Pathogenic to Soybean (Glycine max).</title>
        <authorList>
            <person name="Rogerio F."/>
            <person name="Boufleur T.R."/>
            <person name="Ciampi-Guillardi M."/>
            <person name="Sukno S.A."/>
            <person name="Thon M.R."/>
            <person name="Massola Junior N.S."/>
            <person name="Baroncelli R."/>
        </authorList>
    </citation>
    <scope>NUCLEOTIDE SEQUENCE [LARGE SCALE GENOMIC DNA]</scope>
    <source>
        <strain evidence="1 2">CMES1059</strain>
    </source>
</reference>
<name>A0ACC3YRB6_COLTU</name>
<organism evidence="1 2">
    <name type="scientific">Colletotrichum truncatum</name>
    <name type="common">Anthracnose fungus</name>
    <name type="synonym">Colletotrichum capsici</name>
    <dbReference type="NCBI Taxonomy" id="5467"/>
    <lineage>
        <taxon>Eukaryota</taxon>
        <taxon>Fungi</taxon>
        <taxon>Dikarya</taxon>
        <taxon>Ascomycota</taxon>
        <taxon>Pezizomycotina</taxon>
        <taxon>Sordariomycetes</taxon>
        <taxon>Hypocreomycetidae</taxon>
        <taxon>Glomerellales</taxon>
        <taxon>Glomerellaceae</taxon>
        <taxon>Colletotrichum</taxon>
        <taxon>Colletotrichum truncatum species complex</taxon>
    </lineage>
</organism>
<proteinExistence type="predicted"/>
<evidence type="ECO:0000313" key="2">
    <source>
        <dbReference type="Proteomes" id="UP000805649"/>
    </source>
</evidence>